<feature type="region of interest" description="Disordered" evidence="7">
    <location>
        <begin position="838"/>
        <end position="881"/>
    </location>
</feature>
<dbReference type="PANTHER" id="PTHR23345">
    <property type="entry name" value="VITELLOGENIN-RELATED"/>
    <property type="match status" value="1"/>
</dbReference>
<feature type="compositionally biased region" description="Low complexity" evidence="7">
    <location>
        <begin position="1180"/>
        <end position="1238"/>
    </location>
</feature>
<evidence type="ECO:0000256" key="1">
    <source>
        <dbReference type="ARBA" id="ARBA00022729"/>
    </source>
</evidence>
<feature type="compositionally biased region" description="Low complexity" evidence="7">
    <location>
        <begin position="2363"/>
        <end position="2380"/>
    </location>
</feature>
<feature type="compositionally biased region" description="Low complexity" evidence="7">
    <location>
        <begin position="1155"/>
        <end position="1170"/>
    </location>
</feature>
<feature type="compositionally biased region" description="Low complexity" evidence="7">
    <location>
        <begin position="373"/>
        <end position="388"/>
    </location>
</feature>
<keyword evidence="3 5" id="KW-1015">Disulfide bond</keyword>
<dbReference type="SUPFAM" id="SSF56968">
    <property type="entry name" value="Lipovitellin-phosvitin complex, beta-sheet shell regions"/>
    <property type="match status" value="2"/>
</dbReference>
<feature type="region of interest" description="Disordered" evidence="7">
    <location>
        <begin position="1606"/>
        <end position="1625"/>
    </location>
</feature>
<dbReference type="InterPro" id="IPR011030">
    <property type="entry name" value="Lipovitellin_superhlx_dom"/>
</dbReference>
<proteinExistence type="evidence at transcript level"/>
<dbReference type="SMART" id="SM00216">
    <property type="entry name" value="VWD"/>
    <property type="match status" value="1"/>
</dbReference>
<feature type="compositionally biased region" description="Low complexity" evidence="7">
    <location>
        <begin position="1543"/>
        <end position="1565"/>
    </location>
</feature>
<feature type="domain" description="Vitellogenin" evidence="8">
    <location>
        <begin position="16"/>
        <end position="789"/>
    </location>
</feature>
<dbReference type="InterPro" id="IPR001747">
    <property type="entry name" value="Vitellogenin_N"/>
</dbReference>
<feature type="compositionally biased region" description="Low complexity" evidence="7">
    <location>
        <begin position="838"/>
        <end position="867"/>
    </location>
</feature>
<evidence type="ECO:0000256" key="4">
    <source>
        <dbReference type="ARBA" id="ARBA00023180"/>
    </source>
</evidence>
<evidence type="ECO:0000313" key="10">
    <source>
        <dbReference type="EMBL" id="AYE92811.1"/>
    </source>
</evidence>
<dbReference type="InterPro" id="IPR015255">
    <property type="entry name" value="Vitellinogen_open_b-sht"/>
</dbReference>
<feature type="region of interest" description="Disordered" evidence="7">
    <location>
        <begin position="1154"/>
        <end position="1256"/>
    </location>
</feature>
<dbReference type="SMART" id="SM01169">
    <property type="entry name" value="DUF1943"/>
    <property type="match status" value="1"/>
</dbReference>
<dbReference type="InterPro" id="IPR015817">
    <property type="entry name" value="Vitellinogen_open_b-sht_sub1"/>
</dbReference>
<feature type="region of interest" description="Disordered" evidence="7">
    <location>
        <begin position="564"/>
        <end position="584"/>
    </location>
</feature>
<name>A0A386TXE2_ANABR</name>
<dbReference type="Gene3D" id="2.30.230.10">
    <property type="entry name" value="Lipovitellin, beta-sheet shell regions, chain A"/>
    <property type="match status" value="1"/>
</dbReference>
<feature type="region of interest" description="Disordered" evidence="7">
    <location>
        <begin position="2537"/>
        <end position="2558"/>
    </location>
</feature>
<evidence type="ECO:0000259" key="8">
    <source>
        <dbReference type="PROSITE" id="PS51211"/>
    </source>
</evidence>
<feature type="region of interest" description="Disordered" evidence="7">
    <location>
        <begin position="1542"/>
        <end position="1565"/>
    </location>
</feature>
<feature type="region of interest" description="Disordered" evidence="7">
    <location>
        <begin position="1911"/>
        <end position="1934"/>
    </location>
</feature>
<dbReference type="InterPro" id="IPR001846">
    <property type="entry name" value="VWF_type-D"/>
</dbReference>
<evidence type="ECO:0000256" key="5">
    <source>
        <dbReference type="PROSITE-ProRule" id="PRU00557"/>
    </source>
</evidence>
<feature type="region of interest" description="Disordered" evidence="7">
    <location>
        <begin position="1977"/>
        <end position="2077"/>
    </location>
</feature>
<dbReference type="Gene3D" id="1.25.10.20">
    <property type="entry name" value="Vitellinogen, superhelical"/>
    <property type="match status" value="1"/>
</dbReference>
<feature type="domain" description="VWFD" evidence="9">
    <location>
        <begin position="2272"/>
        <end position="2464"/>
    </location>
</feature>
<feature type="compositionally biased region" description="Basic and acidic residues" evidence="7">
    <location>
        <begin position="1239"/>
        <end position="1252"/>
    </location>
</feature>
<dbReference type="Gene3D" id="2.20.80.10">
    <property type="entry name" value="Lipovitellin-phosvitin complex, chain A, domain 4"/>
    <property type="match status" value="1"/>
</dbReference>
<dbReference type="Pfam" id="PF00094">
    <property type="entry name" value="VWD"/>
    <property type="match status" value="1"/>
</dbReference>
<feature type="compositionally biased region" description="Polar residues" evidence="7">
    <location>
        <begin position="1911"/>
        <end position="1925"/>
    </location>
</feature>
<dbReference type="InterPro" id="IPR015819">
    <property type="entry name" value="Lipid_transp_b-sht_shell"/>
</dbReference>
<comment type="caution">
    <text evidence="5">Lacks conserved residue(s) required for the propagation of feature annotation.</text>
</comment>
<dbReference type="EMBL" id="MG580782">
    <property type="protein sequence ID" value="AYE92811.1"/>
    <property type="molecule type" value="mRNA"/>
</dbReference>
<dbReference type="GO" id="GO:0005319">
    <property type="term" value="F:lipid transporter activity"/>
    <property type="evidence" value="ECO:0007669"/>
    <property type="project" value="InterPro"/>
</dbReference>
<sequence length="2572" mass="293834">MIRLLLVAAVASALKIHPGQEYTYQYETQITTGVPLESKIFSGLKLKTTVRFQTLTSSSMSMKFENPTLLSLNGEVSSADPTNEQLPEDLFRPLSGEESRLLQEFLSKPVKFTYIRGSFSNVQTESDDPEWSVNIKRGLLSLGVINFEERRSLDPVSRMLNTGRLPQDQTEIYAVMEPSIGGECETVYNVRPLLDSSSGEPRMFVTKTRNYMKCLNRASITNNIYHGHTCAECEKDRTEPVKSGSQIHYVILGNKREYLVESIIAESQHVFTPYSERGGNVATFINQTLVLTGVKDQQERISLRSPKRQPSDLLAQLPGQKKQWQQQQQESSEEQDSSSQEQQQSRRQRDRQQSRDQQQSPQQRRRQQRRQQRQQQDQQQSQEQQQRSMQKIDKLLQTLSTFTDVTIQEEAGPFVLTLLEEYQKADDQVMRQLFQKYCSERNPSNPQTRRIRKIFLDMMPFIGTYVSGDILSEAISNNRITPEEAMSFFSILTFTSKPDIRLAQKLLELTNSPFIRQNSYVKQGLWLSIGALGDLLANHHEHSKSSLQKKLELVKKVLQRESRRPVRQQLESHKQKMEDKLEQSSTLSSQIRHEIVRKVNELIRSDSMEDKMLAFKAMGNAGFEEFLPEVSRTLQDRSQPVTFRRMAVWSLGKTAKRSPIAVRDILLPRFFDPSEDEDVRIGAYYMSVLSKPPRPVLQQIAQSLRFERNPHVGTFVYTHVKYLSQSDNPCLMNMTKMASFALRFGRRFHPKYQFSRYLQYTSYNDQLKAGGTFRAGIISSPGEFIPRAAYMALDAQVFGYSMTPIEVGYNLEGVQELLSKILGPGGSVSRSRSVVDILKQRSQSPSSQEQRQQQQQSRKQQQQPQEQLRVSPRQSPEPSGHVYYKLFGNEIRYVNIDREFVSQLLQSGELSIPSTEEGLQVGQPISLYKTYIMGNTENVLATEVGLPIHLKLRSSSMFKVEGRMSISGLPSLFRSNRPGQDPNEITGRLTIQPSTVFNIRGTMEIDANFLRSGAAINAVMHAEAPLTVTVASNPMTNKYNTKVDVSQLKEKIMKMEITPQTFIQLEPNDLRQWPSQPETKDIDFMNGARVSSFSTDFGQDRLGLKFSVKGQTVSRNFNPNVPFYPFSGKQQLYFTVTPGPNPPSMLEMEFKYLHSSEPSRSQRESSSQRGSSEESDDSSPDWSFWSSLSSLVSGSPDQQQQQQQQQSQQQSQQRQQQQRQQRQQQSQEQQEQRSQPQQSEERLPQRSLRRESMSSLKQKVQEIAPLYSEGYKHGFVVLMTTLSSNSQPIRQAKVYFLYQKMPDGLTQQMTLRTVCSPIPNGQGPPLTVDVDMSFKFPRALVDPSQLLDPEYQQEIQRQIRVLTQQDSQMDIKKSLKDIVSSQVSREMQKLQSLSNVKDVIDQQVNDVIEGSRSSSNSEKQDLIKLVKQQKQQSKEAEQLRQQSYDSRSKQEKVKKLEELVRKCSDSQSKIQQKLQSASQQPSYKFKKVLLKYIVMKQSEIHQMLKQISMSLQHHIPSEKRQELGQMLSQQKALLKDSKVKQVQLLSSSSDPDSSEQPSPSPSSESCLQSIKQKIDEQNRVIARLSSPSQQSVQSLQSVQSSVQRVLDTYRSSDSQAPCRSALLEQPPPYSSVIKRKLLEQLIQNEQIIQSLKQVVKDKKEESSQRTPQEQEALEKIKKQIEALKETSKVMSKSSSNLQSQNLDALSVPKIPASERSAYSQLQKIETKQMKALLKLQHPKQYVDSDMQEKKRSLQSSLRDAESVQEELSRIVQSKASELRSSKSIRKLVQVAEKQKKLMESVSKSAKKLYAESVSKEQRSDQELQQSKEKAENLLLQQMSIVHKIKESLSKQDALQSLREPQSSPSDRQLIKEIKRKMSQIEQNVYSMKRSSIPTFLQEKAQSELSSTSMISKQLKSVQDKQISSPDTDRSDAKSLQKAIRKLVKIVDDIEKLVSSRSSSLDSPVMLKQQISKQKQSLVSLSRKQQQLVSDSQQRQSSSSERSEQQSSQEQRQWSSQPDQSSQERGRQFTPRDQQRQSSQQRRSSQEQSSSERQSSSEQSREDQQDSSSRHSSSHLSGPFEMTVRILYGDQNSERKQINIKVVGRKSLQQLMCEQKESSPLERSKLVKDYLRDKHQGDERVKKSYKKLKEQLNTLGHFHMDIQYNKNELPPNVRKFFWNIQDFMKAFWYLQTSTEFPGPNVNDGNIQIVFNMENNNQQVDVVLHTPYETDRFSSIMLPQMGSWYFSSLQSSLRSSRYHKKPSSYSIIPKQPSGVCQLKGSTVVTLDQKEYQSPDTQGCDAVLIMDCSSASKFAVKVKSKASDQSKKIIKVHVSGKEVEVDPSSPTASIKVDNQVQSLQDGEMKQIPQQQQQPSSQRSSSQQKPILEISKKGKIVTIKAKQQDVEVKSDGEMVSVKVSPYYYSKVCGLCGNFDGKKNNEYEGPQKEQHKSQKSFVYKYLQPNEQCSSDKIQQMKSSSQQSSPSSPECQPLKRTVVRHDESQNKVCFSTQPVKQCKQGCRPSSSQPKSVQMTCIDNSARAQQLQRQSSQRPLTELQDKRVDKSVTVSEPVSCVRS</sequence>
<keyword evidence="1" id="KW-0732">Signal</keyword>
<dbReference type="GO" id="GO:0045735">
    <property type="term" value="F:nutrient reservoir activity"/>
    <property type="evidence" value="ECO:0007669"/>
    <property type="project" value="UniProtKB-KW"/>
</dbReference>
<keyword evidence="6" id="KW-0175">Coiled coil</keyword>
<protein>
    <submittedName>
        <fullName evidence="10">Vitellogenin</fullName>
    </submittedName>
</protein>
<feature type="region of interest" description="Disordered" evidence="7">
    <location>
        <begin position="2355"/>
        <end position="2383"/>
    </location>
</feature>
<feature type="compositionally biased region" description="Low complexity" evidence="7">
    <location>
        <begin position="2537"/>
        <end position="2547"/>
    </location>
</feature>
<dbReference type="PROSITE" id="PS51233">
    <property type="entry name" value="VWFD"/>
    <property type="match status" value="1"/>
</dbReference>
<keyword evidence="2" id="KW-0758">Storage protein</keyword>
<dbReference type="Pfam" id="PF01347">
    <property type="entry name" value="Vitellogenin_N"/>
    <property type="match status" value="1"/>
</dbReference>
<dbReference type="Pfam" id="PF09172">
    <property type="entry name" value="Vit_open_b-sht"/>
    <property type="match status" value="1"/>
</dbReference>
<feature type="compositionally biased region" description="Basic residues" evidence="7">
    <location>
        <begin position="363"/>
        <end position="372"/>
    </location>
</feature>
<evidence type="ECO:0000256" key="6">
    <source>
        <dbReference type="SAM" id="Coils"/>
    </source>
</evidence>
<feature type="disulfide bond" evidence="5">
    <location>
        <begin position="230"/>
        <end position="233"/>
    </location>
</feature>
<dbReference type="SMART" id="SM00638">
    <property type="entry name" value="LPD_N"/>
    <property type="match status" value="1"/>
</dbReference>
<evidence type="ECO:0000256" key="7">
    <source>
        <dbReference type="SAM" id="MobiDB-lite"/>
    </source>
</evidence>
<feature type="region of interest" description="Disordered" evidence="7">
    <location>
        <begin position="2464"/>
        <end position="2493"/>
    </location>
</feature>
<accession>A0A386TXE2</accession>
<dbReference type="SUPFAM" id="SSF48431">
    <property type="entry name" value="Lipovitellin-phosvitin complex, superhelical domain"/>
    <property type="match status" value="1"/>
</dbReference>
<feature type="compositionally biased region" description="Basic and acidic residues" evidence="7">
    <location>
        <begin position="564"/>
        <end position="582"/>
    </location>
</feature>
<evidence type="ECO:0000259" key="9">
    <source>
        <dbReference type="PROSITE" id="PS51233"/>
    </source>
</evidence>
<feature type="compositionally biased region" description="Low complexity" evidence="7">
    <location>
        <begin position="2035"/>
        <end position="2057"/>
    </location>
</feature>
<organism evidence="10">
    <name type="scientific">Anadara broughtonii</name>
    <name type="common">Blood clam</name>
    <name type="synonym">Scapharca broughtonii</name>
    <dbReference type="NCBI Taxonomy" id="148819"/>
    <lineage>
        <taxon>Eukaryota</taxon>
        <taxon>Metazoa</taxon>
        <taxon>Spiralia</taxon>
        <taxon>Lophotrochozoa</taxon>
        <taxon>Mollusca</taxon>
        <taxon>Bivalvia</taxon>
        <taxon>Autobranchia</taxon>
        <taxon>Pteriomorphia</taxon>
        <taxon>Arcoida</taxon>
        <taxon>Arcoidea</taxon>
        <taxon>Arcidae</taxon>
        <taxon>Anadara</taxon>
    </lineage>
</organism>
<evidence type="ECO:0000256" key="3">
    <source>
        <dbReference type="ARBA" id="ARBA00023157"/>
    </source>
</evidence>
<feature type="coiled-coil region" evidence="6">
    <location>
        <begin position="1666"/>
        <end position="1693"/>
    </location>
</feature>
<feature type="region of interest" description="Disordered" evidence="7">
    <location>
        <begin position="317"/>
        <end position="389"/>
    </location>
</feature>
<reference evidence="10" key="1">
    <citation type="submission" date="2017-11" db="EMBL/GenBank/DDBJ databases">
        <title>Molecular characteristics and dynamic development of vitellogenin in Scapharca broughtonii.</title>
        <authorList>
            <person name="Wu B."/>
            <person name="Zhao Q."/>
        </authorList>
    </citation>
    <scope>NUCLEOTIDE SEQUENCE</scope>
</reference>
<dbReference type="PANTHER" id="PTHR23345:SF15">
    <property type="entry name" value="VITELLOGENIN 1-RELATED"/>
    <property type="match status" value="1"/>
</dbReference>
<evidence type="ECO:0000256" key="2">
    <source>
        <dbReference type="ARBA" id="ARBA00022761"/>
    </source>
</evidence>
<dbReference type="Gene3D" id="2.20.50.20">
    <property type="entry name" value="Lipovitellin. Chain A, domain 3"/>
    <property type="match status" value="1"/>
</dbReference>
<feature type="compositionally biased region" description="Low complexity" evidence="7">
    <location>
        <begin position="2465"/>
        <end position="2482"/>
    </location>
</feature>
<keyword evidence="4" id="KW-0325">Glycoprotein</keyword>
<feature type="compositionally biased region" description="Low complexity" evidence="7">
    <location>
        <begin position="1977"/>
        <end position="2016"/>
    </location>
</feature>
<dbReference type="InterPro" id="IPR015816">
    <property type="entry name" value="Vitellinogen_b-sht_N"/>
</dbReference>
<dbReference type="InterPro" id="IPR050733">
    <property type="entry name" value="Vitellogenin/Apolipophorin"/>
</dbReference>
<dbReference type="PROSITE" id="PS51211">
    <property type="entry name" value="VITELLOGENIN"/>
    <property type="match status" value="1"/>
</dbReference>